<dbReference type="Proteomes" id="UP001321047">
    <property type="component" value="Unassembled WGS sequence"/>
</dbReference>
<comment type="caution">
    <text evidence="2">The sequence shown here is derived from an EMBL/GenBank/DDBJ whole genome shotgun (WGS) entry which is preliminary data.</text>
</comment>
<dbReference type="PANTHER" id="PTHR43591">
    <property type="entry name" value="METHYLTRANSFERASE"/>
    <property type="match status" value="1"/>
</dbReference>
<sequence length="237" mass="26564">MHASTDDTEEPYTIDETVSHYESLAADKALFDAEKCLFERYFSSGTGRVLDLGCGAGRTAAVLDERGYDVVALDVSEPMIERAQSLFEHLEFQVGDASDLPYADDSFEYVLFAYGGLDAISPATQRQRAIAEMDRVCKTGGIVAFSSHNTLYRYASLLKNPSYFANYHLLHGNLRNLGKRYKRSAYDQGVDWHFSTPIGQIREGEKQGLSFIEVVGNRDSILRYAESQPYYVFRATG</sequence>
<keyword evidence="3" id="KW-1185">Reference proteome</keyword>
<reference evidence="2 3" key="1">
    <citation type="submission" date="2022-09" db="EMBL/GenBank/DDBJ databases">
        <title>Enrichment on poylsaccharides allowed isolation of novel metabolic and taxonomic groups of Haloarchaea.</title>
        <authorList>
            <person name="Sorokin D.Y."/>
            <person name="Elcheninov A.G."/>
            <person name="Khizhniak T.V."/>
            <person name="Kolganova T.V."/>
            <person name="Kublanov I.V."/>
        </authorList>
    </citation>
    <scope>NUCLEOTIDE SEQUENCE [LARGE SCALE GENOMIC DNA]</scope>
    <source>
        <strain evidence="2 3">AArc-curdl1</strain>
    </source>
</reference>
<proteinExistence type="predicted"/>
<dbReference type="SUPFAM" id="SSF53335">
    <property type="entry name" value="S-adenosyl-L-methionine-dependent methyltransferases"/>
    <property type="match status" value="1"/>
</dbReference>
<dbReference type="GO" id="GO:0008168">
    <property type="term" value="F:methyltransferase activity"/>
    <property type="evidence" value="ECO:0007669"/>
    <property type="project" value="UniProtKB-KW"/>
</dbReference>
<feature type="domain" description="Methyltransferase" evidence="1">
    <location>
        <begin position="49"/>
        <end position="141"/>
    </location>
</feature>
<name>A0AAP3E7M7_9EURY</name>
<dbReference type="GO" id="GO:0032259">
    <property type="term" value="P:methylation"/>
    <property type="evidence" value="ECO:0007669"/>
    <property type="project" value="UniProtKB-KW"/>
</dbReference>
<dbReference type="InterPro" id="IPR041698">
    <property type="entry name" value="Methyltransf_25"/>
</dbReference>
<dbReference type="EMBL" id="JAOPJZ010000028">
    <property type="protein sequence ID" value="MCU4754063.1"/>
    <property type="molecule type" value="Genomic_DNA"/>
</dbReference>
<gene>
    <name evidence="2" type="ORF">OB919_19115</name>
</gene>
<evidence type="ECO:0000259" key="1">
    <source>
        <dbReference type="Pfam" id="PF13649"/>
    </source>
</evidence>
<organism evidence="2 3">
    <name type="scientific">Natronosalvus hydrolyticus</name>
    <dbReference type="NCBI Taxonomy" id="2979988"/>
    <lineage>
        <taxon>Archaea</taxon>
        <taxon>Methanobacteriati</taxon>
        <taxon>Methanobacteriota</taxon>
        <taxon>Stenosarchaea group</taxon>
        <taxon>Halobacteria</taxon>
        <taxon>Halobacteriales</taxon>
        <taxon>Natrialbaceae</taxon>
        <taxon>Natronosalvus</taxon>
    </lineage>
</organism>
<protein>
    <submittedName>
        <fullName evidence="2">Class I SAM-dependent methyltransferase</fullName>
    </submittedName>
</protein>
<keyword evidence="2" id="KW-0489">Methyltransferase</keyword>
<dbReference type="Gene3D" id="3.40.50.150">
    <property type="entry name" value="Vaccinia Virus protein VP39"/>
    <property type="match status" value="1"/>
</dbReference>
<accession>A0AAP3E7M7</accession>
<dbReference type="AlphaFoldDB" id="A0AAP3E7M7"/>
<evidence type="ECO:0000313" key="2">
    <source>
        <dbReference type="EMBL" id="MCU4754063.1"/>
    </source>
</evidence>
<dbReference type="InterPro" id="IPR029063">
    <property type="entry name" value="SAM-dependent_MTases_sf"/>
</dbReference>
<keyword evidence="2" id="KW-0808">Transferase</keyword>
<dbReference type="RefSeq" id="WP_342810367.1">
    <property type="nucleotide sequence ID" value="NZ_JAOPJZ010000028.1"/>
</dbReference>
<dbReference type="Pfam" id="PF13649">
    <property type="entry name" value="Methyltransf_25"/>
    <property type="match status" value="1"/>
</dbReference>
<evidence type="ECO:0000313" key="3">
    <source>
        <dbReference type="Proteomes" id="UP001321047"/>
    </source>
</evidence>
<dbReference type="CDD" id="cd02440">
    <property type="entry name" value="AdoMet_MTases"/>
    <property type="match status" value="1"/>
</dbReference>